<evidence type="ECO:0000313" key="2">
    <source>
        <dbReference type="Proteomes" id="UP000813427"/>
    </source>
</evidence>
<keyword evidence="2" id="KW-1185">Reference proteome</keyword>
<organism evidence="1 2">
    <name type="scientific">Fusarium tricinctum</name>
    <dbReference type="NCBI Taxonomy" id="61284"/>
    <lineage>
        <taxon>Eukaryota</taxon>
        <taxon>Fungi</taxon>
        <taxon>Dikarya</taxon>
        <taxon>Ascomycota</taxon>
        <taxon>Pezizomycotina</taxon>
        <taxon>Sordariomycetes</taxon>
        <taxon>Hypocreomycetidae</taxon>
        <taxon>Hypocreales</taxon>
        <taxon>Nectriaceae</taxon>
        <taxon>Fusarium</taxon>
        <taxon>Fusarium tricinctum species complex</taxon>
    </lineage>
</organism>
<gene>
    <name evidence="1" type="ORF">BKA59DRAFT_474504</name>
</gene>
<dbReference type="AlphaFoldDB" id="A0A8K0WF96"/>
<protein>
    <submittedName>
        <fullName evidence="1">Uncharacterized protein</fullName>
    </submittedName>
</protein>
<dbReference type="EMBL" id="JAGPXF010000003">
    <property type="protein sequence ID" value="KAH7252408.1"/>
    <property type="molecule type" value="Genomic_DNA"/>
</dbReference>
<proteinExistence type="predicted"/>
<sequence>MPRCIILHWLPNVGCAHSINNDLIRLKYVCFTAFLYSCVKMQGSCLVTSNSSQSIQHYRHPCYPGSHVYCLCRNL</sequence>
<name>A0A8K0WF96_9HYPO</name>
<comment type="caution">
    <text evidence="1">The sequence shown here is derived from an EMBL/GenBank/DDBJ whole genome shotgun (WGS) entry which is preliminary data.</text>
</comment>
<evidence type="ECO:0000313" key="1">
    <source>
        <dbReference type="EMBL" id="KAH7252408.1"/>
    </source>
</evidence>
<reference evidence="1" key="1">
    <citation type="journal article" date="2021" name="Nat. Commun.">
        <title>Genetic determinants of endophytism in the Arabidopsis root mycobiome.</title>
        <authorList>
            <person name="Mesny F."/>
            <person name="Miyauchi S."/>
            <person name="Thiergart T."/>
            <person name="Pickel B."/>
            <person name="Atanasova L."/>
            <person name="Karlsson M."/>
            <person name="Huettel B."/>
            <person name="Barry K.W."/>
            <person name="Haridas S."/>
            <person name="Chen C."/>
            <person name="Bauer D."/>
            <person name="Andreopoulos W."/>
            <person name="Pangilinan J."/>
            <person name="LaButti K."/>
            <person name="Riley R."/>
            <person name="Lipzen A."/>
            <person name="Clum A."/>
            <person name="Drula E."/>
            <person name="Henrissat B."/>
            <person name="Kohler A."/>
            <person name="Grigoriev I.V."/>
            <person name="Martin F.M."/>
            <person name="Hacquard S."/>
        </authorList>
    </citation>
    <scope>NUCLEOTIDE SEQUENCE</scope>
    <source>
        <strain evidence="1">MPI-SDFR-AT-0068</strain>
    </source>
</reference>
<accession>A0A8K0WF96</accession>
<dbReference type="Proteomes" id="UP000813427">
    <property type="component" value="Unassembled WGS sequence"/>
</dbReference>